<evidence type="ECO:0000313" key="2">
    <source>
        <dbReference type="Proteomes" id="UP000479293"/>
    </source>
</evidence>
<dbReference type="Pfam" id="PF00480">
    <property type="entry name" value="ROK"/>
    <property type="match status" value="1"/>
</dbReference>
<comment type="caution">
    <text evidence="1">The sequence shown here is derived from an EMBL/GenBank/DDBJ whole genome shotgun (WGS) entry which is preliminary data.</text>
</comment>
<accession>A0A7C9BKC4</accession>
<proteinExistence type="predicted"/>
<dbReference type="Proteomes" id="UP000479293">
    <property type="component" value="Unassembled WGS sequence"/>
</dbReference>
<dbReference type="Gene3D" id="3.30.420.40">
    <property type="match status" value="2"/>
</dbReference>
<dbReference type="EMBL" id="WHLY01000002">
    <property type="protein sequence ID" value="MPR36194.1"/>
    <property type="molecule type" value="Genomic_DNA"/>
</dbReference>
<dbReference type="InterPro" id="IPR000600">
    <property type="entry name" value="ROK"/>
</dbReference>
<organism evidence="1 2">
    <name type="scientific">Salmonirosea aquatica</name>
    <dbReference type="NCBI Taxonomy" id="2654236"/>
    <lineage>
        <taxon>Bacteria</taxon>
        <taxon>Pseudomonadati</taxon>
        <taxon>Bacteroidota</taxon>
        <taxon>Cytophagia</taxon>
        <taxon>Cytophagales</taxon>
        <taxon>Spirosomataceae</taxon>
        <taxon>Salmonirosea</taxon>
    </lineage>
</organism>
<name>A0A7C9BKC4_9BACT</name>
<keyword evidence="2" id="KW-1185">Reference proteome</keyword>
<evidence type="ECO:0000313" key="1">
    <source>
        <dbReference type="EMBL" id="MPR36194.1"/>
    </source>
</evidence>
<gene>
    <name evidence="1" type="ORF">GBK04_23305</name>
</gene>
<dbReference type="PANTHER" id="PTHR18964">
    <property type="entry name" value="ROK (REPRESSOR, ORF, KINASE) FAMILY"/>
    <property type="match status" value="1"/>
</dbReference>
<dbReference type="RefSeq" id="WP_152763886.1">
    <property type="nucleotide sequence ID" value="NZ_WHLY01000002.1"/>
</dbReference>
<sequence length="254" mass="27520">MEVLGIDIGGSGIKGAPVNIETGHLTTERYRLPTPSPSKPALVAEAIKEIVEHFAWQGPVGCGFPTVIDKGIARGHSNMDPEWVGVHIEELFRRATGLPFRVINDADAAGLAEMHLGAGRDKSGLVFVLTLGTGIGSGVFYNGHLLPNFELGRLLYTNGKPIEYFASDAARKRKELSYKKWGKRLDVFLHHVVRLFSPDLIILGGGASKKYHKFQDVLTIDVPILVAETRNEAGIIGAAMAGYSLSSEFRTPTS</sequence>
<reference evidence="1 2" key="1">
    <citation type="submission" date="2019-10" db="EMBL/GenBank/DDBJ databases">
        <title>Draft Genome Sequence of Cytophagaceae sp. SJW1-29.</title>
        <authorList>
            <person name="Choi A."/>
        </authorList>
    </citation>
    <scope>NUCLEOTIDE SEQUENCE [LARGE SCALE GENOMIC DNA]</scope>
    <source>
        <strain evidence="1 2">SJW1-29</strain>
    </source>
</reference>
<dbReference type="NCBIfam" id="NF045942">
    <property type="entry name" value="PolPhglucPhase"/>
    <property type="match status" value="1"/>
</dbReference>
<dbReference type="CDD" id="cd24058">
    <property type="entry name" value="ASKHA_NBD_ROK_PPGK"/>
    <property type="match status" value="1"/>
</dbReference>
<dbReference type="PANTHER" id="PTHR18964:SF146">
    <property type="entry name" value="POLYPHOSPHATE GLUCOKINASE"/>
    <property type="match status" value="1"/>
</dbReference>
<dbReference type="AlphaFoldDB" id="A0A7C9BKC4"/>
<dbReference type="InterPro" id="IPR043129">
    <property type="entry name" value="ATPase_NBD"/>
</dbReference>
<protein>
    <submittedName>
        <fullName evidence="1">ROK family protein</fullName>
    </submittedName>
</protein>
<dbReference type="SUPFAM" id="SSF53067">
    <property type="entry name" value="Actin-like ATPase domain"/>
    <property type="match status" value="1"/>
</dbReference>